<keyword evidence="8 10" id="KW-1133">Transmembrane helix</keyword>
<feature type="transmembrane region" description="Helical" evidence="10">
    <location>
        <begin position="48"/>
        <end position="67"/>
    </location>
</feature>
<protein>
    <recommendedName>
        <fullName evidence="4">Nicotinamide riboside transporter PnuC</fullName>
    </recommendedName>
</protein>
<evidence type="ECO:0000256" key="6">
    <source>
        <dbReference type="ARBA" id="ARBA00022475"/>
    </source>
</evidence>
<organism evidence="11 12">
    <name type="scientific">Shewanella fodinae</name>
    <dbReference type="NCBI Taxonomy" id="552357"/>
    <lineage>
        <taxon>Bacteria</taxon>
        <taxon>Pseudomonadati</taxon>
        <taxon>Pseudomonadota</taxon>
        <taxon>Gammaproteobacteria</taxon>
        <taxon>Alteromonadales</taxon>
        <taxon>Shewanellaceae</taxon>
        <taxon>Shewanella</taxon>
    </lineage>
</organism>
<evidence type="ECO:0000256" key="1">
    <source>
        <dbReference type="ARBA" id="ARBA00002672"/>
    </source>
</evidence>
<gene>
    <name evidence="11" type="ORF">EDC91_10785</name>
</gene>
<keyword evidence="9 10" id="KW-0472">Membrane</keyword>
<dbReference type="OrthoDB" id="9791248at2"/>
<dbReference type="PANTHER" id="PTHR36122">
    <property type="entry name" value="NICOTINAMIDE RIBOSIDE TRANSPORTER PNUC"/>
    <property type="match status" value="1"/>
</dbReference>
<evidence type="ECO:0000313" key="11">
    <source>
        <dbReference type="EMBL" id="TCN86335.1"/>
    </source>
</evidence>
<dbReference type="GO" id="GO:0034257">
    <property type="term" value="F:nicotinamide riboside transmembrane transporter activity"/>
    <property type="evidence" value="ECO:0007669"/>
    <property type="project" value="InterPro"/>
</dbReference>
<sequence>MDIASWFDINNTLVNIPIGAGYAMSWIEAVGTLFGLLCIWLASQEKTINYLFGLINVSLFAVIFFQIQLYGLLLLQLFFFCANVYGWYAWTHPTGRQGQPLQVRWLARQKLILTAVAVSIAVAALAVFIDPVFFSLARWSVAGLNLLGLSVSLPELQPDPFPMWDAMVTVLSVVAQVLMTRKYVENWILWVLINMISIGIYAAQGVYAMAIEYTILLFIAANGTREWMATARSNGSVHGFARGTTI</sequence>
<dbReference type="NCBIfam" id="NF011926">
    <property type="entry name" value="PRK15397.1"/>
    <property type="match status" value="1"/>
</dbReference>
<evidence type="ECO:0000256" key="5">
    <source>
        <dbReference type="ARBA" id="ARBA00022448"/>
    </source>
</evidence>
<evidence type="ECO:0000313" key="12">
    <source>
        <dbReference type="Proteomes" id="UP000294832"/>
    </source>
</evidence>
<dbReference type="AlphaFoldDB" id="A0A4R2FC90"/>
<name>A0A4R2FC90_9GAMM</name>
<dbReference type="InterPro" id="IPR006419">
    <property type="entry name" value="NMN_transpt_PnuC"/>
</dbReference>
<keyword evidence="7 10" id="KW-0812">Transmembrane</keyword>
<reference evidence="11 12" key="1">
    <citation type="submission" date="2019-03" db="EMBL/GenBank/DDBJ databases">
        <title>Freshwater and sediment microbial communities from various areas in North America, analyzing microbe dynamics in response to fracking.</title>
        <authorList>
            <person name="Lamendella R."/>
        </authorList>
    </citation>
    <scope>NUCLEOTIDE SEQUENCE [LARGE SCALE GENOMIC DNA]</scope>
    <source>
        <strain evidence="11 12">74A</strain>
    </source>
</reference>
<evidence type="ECO:0000256" key="9">
    <source>
        <dbReference type="ARBA" id="ARBA00023136"/>
    </source>
</evidence>
<feature type="transmembrane region" description="Helical" evidence="10">
    <location>
        <begin position="161"/>
        <end position="180"/>
    </location>
</feature>
<comment type="subcellular location">
    <subcellularLocation>
        <location evidence="2">Cell membrane</location>
        <topology evidence="2">Multi-pass membrane protein</topology>
    </subcellularLocation>
</comment>
<evidence type="ECO:0000256" key="2">
    <source>
        <dbReference type="ARBA" id="ARBA00004651"/>
    </source>
</evidence>
<comment type="similarity">
    <text evidence="3">Belongs to the nicotinamide ribonucleoside (NR) uptake permease (TC 4.B.1) family.</text>
</comment>
<dbReference type="EMBL" id="SLWF01000007">
    <property type="protein sequence ID" value="TCN86335.1"/>
    <property type="molecule type" value="Genomic_DNA"/>
</dbReference>
<keyword evidence="12" id="KW-1185">Reference proteome</keyword>
<feature type="transmembrane region" description="Helical" evidence="10">
    <location>
        <begin position="20"/>
        <end position="41"/>
    </location>
</feature>
<evidence type="ECO:0000256" key="8">
    <source>
        <dbReference type="ARBA" id="ARBA00022989"/>
    </source>
</evidence>
<keyword evidence="6" id="KW-1003">Cell membrane</keyword>
<feature type="transmembrane region" description="Helical" evidence="10">
    <location>
        <begin position="73"/>
        <end position="90"/>
    </location>
</feature>
<comment type="caution">
    <text evidence="11">The sequence shown here is derived from an EMBL/GenBank/DDBJ whole genome shotgun (WGS) entry which is preliminary data.</text>
</comment>
<evidence type="ECO:0000256" key="4">
    <source>
        <dbReference type="ARBA" id="ARBA00017522"/>
    </source>
</evidence>
<feature type="transmembrane region" description="Helical" evidence="10">
    <location>
        <begin position="187"/>
        <end position="210"/>
    </location>
</feature>
<comment type="function">
    <text evidence="1">Required for nicotinamide riboside transport across the inner membrane.</text>
</comment>
<accession>A0A4R2FC90</accession>
<dbReference type="NCBIfam" id="TIGR01528">
    <property type="entry name" value="NMN_trans_PnuC"/>
    <property type="match status" value="1"/>
</dbReference>
<dbReference type="Pfam" id="PF04973">
    <property type="entry name" value="NMN_transporter"/>
    <property type="match status" value="1"/>
</dbReference>
<evidence type="ECO:0000256" key="10">
    <source>
        <dbReference type="SAM" id="Phobius"/>
    </source>
</evidence>
<dbReference type="PANTHER" id="PTHR36122:SF2">
    <property type="entry name" value="NICOTINAMIDE RIBOSIDE TRANSPORTER PNUC"/>
    <property type="match status" value="1"/>
</dbReference>
<feature type="transmembrane region" description="Helical" evidence="10">
    <location>
        <begin position="111"/>
        <end position="141"/>
    </location>
</feature>
<proteinExistence type="inferred from homology"/>
<dbReference type="RefSeq" id="WP_133038492.1">
    <property type="nucleotide sequence ID" value="NZ_SLWF01000007.1"/>
</dbReference>
<evidence type="ECO:0000256" key="3">
    <source>
        <dbReference type="ARBA" id="ARBA00006669"/>
    </source>
</evidence>
<dbReference type="GO" id="GO:0005886">
    <property type="term" value="C:plasma membrane"/>
    <property type="evidence" value="ECO:0007669"/>
    <property type="project" value="UniProtKB-SubCell"/>
</dbReference>
<evidence type="ECO:0000256" key="7">
    <source>
        <dbReference type="ARBA" id="ARBA00022692"/>
    </source>
</evidence>
<dbReference type="Proteomes" id="UP000294832">
    <property type="component" value="Unassembled WGS sequence"/>
</dbReference>
<keyword evidence="5" id="KW-0813">Transport</keyword>